<evidence type="ECO:0000313" key="2">
    <source>
        <dbReference type="Proteomes" id="UP000053244"/>
    </source>
</evidence>
<accession>A0A101JFL5</accession>
<dbReference type="Proteomes" id="UP000053244">
    <property type="component" value="Unassembled WGS sequence"/>
</dbReference>
<dbReference type="AlphaFoldDB" id="A0A101JFL5"/>
<organism evidence="1 2">
    <name type="scientific">Actinoplanes awajinensis subsp. mycoplanecinus</name>
    <dbReference type="NCBI Taxonomy" id="135947"/>
    <lineage>
        <taxon>Bacteria</taxon>
        <taxon>Bacillati</taxon>
        <taxon>Actinomycetota</taxon>
        <taxon>Actinomycetes</taxon>
        <taxon>Micromonosporales</taxon>
        <taxon>Micromonosporaceae</taxon>
        <taxon>Actinoplanes</taxon>
    </lineage>
</organism>
<sequence>MPDAGKSPVYSASEIGAVVLEFLTFLTTLHRDSAGLEMPPPGGWPSYTPENCAGLKSDLVIEVLRNLPYLRSFDSHEDSLGQIHYKSCLLDYTTFDSEILTESEYLWEYVSDGGDESVPDHVFIFSEGRESGGRTLFLDVLHGKVIEVEIRGGNEPIIQDIKEYFEELKKKYRNLELIPIPHMEMVELGAVGMHPGEPDEEVSKEEIMMQSDPDWDSDLDIQYTQQLYRAFGWPDNFRRVEAFRELRELIEARYAASE</sequence>
<evidence type="ECO:0000313" key="1">
    <source>
        <dbReference type="EMBL" id="KUL25875.1"/>
    </source>
</evidence>
<protein>
    <submittedName>
        <fullName evidence="1">Uncharacterized protein</fullName>
    </submittedName>
</protein>
<dbReference type="RefSeq" id="WP_067703043.1">
    <property type="nucleotide sequence ID" value="NZ_LLZH01000310.1"/>
</dbReference>
<keyword evidence="2" id="KW-1185">Reference proteome</keyword>
<name>A0A101JFL5_9ACTN</name>
<proteinExistence type="predicted"/>
<dbReference type="OrthoDB" id="5182783at2"/>
<comment type="caution">
    <text evidence="1">The sequence shown here is derived from an EMBL/GenBank/DDBJ whole genome shotgun (WGS) entry which is preliminary data.</text>
</comment>
<reference evidence="1 2" key="1">
    <citation type="submission" date="2015-10" db="EMBL/GenBank/DDBJ databases">
        <authorList>
            <person name="Gilbert D.G."/>
        </authorList>
    </citation>
    <scope>NUCLEOTIDE SEQUENCE [LARGE SCALE GENOMIC DNA]</scope>
    <source>
        <strain evidence="1 2">NRRL B-16712</strain>
    </source>
</reference>
<gene>
    <name evidence="1" type="ORF">ADL15_39925</name>
</gene>
<dbReference type="EMBL" id="LLZH01000310">
    <property type="protein sequence ID" value="KUL25875.1"/>
    <property type="molecule type" value="Genomic_DNA"/>
</dbReference>